<organism evidence="10 11">
    <name type="scientific">Pseudomonas fluorescens</name>
    <dbReference type="NCBI Taxonomy" id="294"/>
    <lineage>
        <taxon>Bacteria</taxon>
        <taxon>Pseudomonadati</taxon>
        <taxon>Pseudomonadota</taxon>
        <taxon>Gammaproteobacteria</taxon>
        <taxon>Pseudomonadales</taxon>
        <taxon>Pseudomonadaceae</taxon>
        <taxon>Pseudomonas</taxon>
    </lineage>
</organism>
<feature type="domain" description="Glycosyltransferase RgtA/B/C/D-like" evidence="9">
    <location>
        <begin position="72"/>
        <end position="234"/>
    </location>
</feature>
<reference evidence="10 11" key="1">
    <citation type="submission" date="2017-09" db="EMBL/GenBank/DDBJ databases">
        <authorList>
            <person name="Haney C."/>
            <person name="Melnyk R."/>
        </authorList>
    </citation>
    <scope>NUCLEOTIDE SEQUENCE [LARGE SCALE GENOMIC DNA]</scope>
    <source>
        <strain evidence="10 11">CH229</strain>
    </source>
</reference>
<dbReference type="EMBL" id="NXHE01000005">
    <property type="protein sequence ID" value="PCM50490.1"/>
    <property type="molecule type" value="Genomic_DNA"/>
</dbReference>
<evidence type="ECO:0000256" key="3">
    <source>
        <dbReference type="ARBA" id="ARBA00022676"/>
    </source>
</evidence>
<dbReference type="Proteomes" id="UP000218643">
    <property type="component" value="Unassembled WGS sequence"/>
</dbReference>
<evidence type="ECO:0000256" key="5">
    <source>
        <dbReference type="ARBA" id="ARBA00022692"/>
    </source>
</evidence>
<feature type="transmembrane region" description="Helical" evidence="8">
    <location>
        <begin position="272"/>
        <end position="294"/>
    </location>
</feature>
<evidence type="ECO:0000256" key="4">
    <source>
        <dbReference type="ARBA" id="ARBA00022679"/>
    </source>
</evidence>
<keyword evidence="5 8" id="KW-0812">Transmembrane</keyword>
<dbReference type="RefSeq" id="WP_096795306.1">
    <property type="nucleotide sequence ID" value="NZ_NXHE01000005.1"/>
</dbReference>
<feature type="transmembrane region" description="Helical" evidence="8">
    <location>
        <begin position="191"/>
        <end position="208"/>
    </location>
</feature>
<evidence type="ECO:0000256" key="1">
    <source>
        <dbReference type="ARBA" id="ARBA00004651"/>
    </source>
</evidence>
<feature type="transmembrane region" description="Helical" evidence="8">
    <location>
        <begin position="92"/>
        <end position="113"/>
    </location>
</feature>
<protein>
    <submittedName>
        <fullName evidence="10">Dolichyl-phosphate-mannose--protein mannosyltransferase</fullName>
    </submittedName>
</protein>
<keyword evidence="4 10" id="KW-0808">Transferase</keyword>
<evidence type="ECO:0000256" key="2">
    <source>
        <dbReference type="ARBA" id="ARBA00022475"/>
    </source>
</evidence>
<dbReference type="Pfam" id="PF13231">
    <property type="entry name" value="PMT_2"/>
    <property type="match status" value="1"/>
</dbReference>
<feature type="transmembrane region" description="Helical" evidence="8">
    <location>
        <begin position="306"/>
        <end position="324"/>
    </location>
</feature>
<name>A0A854X8D6_PSEFL</name>
<feature type="transmembrane region" description="Helical" evidence="8">
    <location>
        <begin position="120"/>
        <end position="137"/>
    </location>
</feature>
<evidence type="ECO:0000313" key="10">
    <source>
        <dbReference type="EMBL" id="PCM50490.1"/>
    </source>
</evidence>
<gene>
    <name evidence="10" type="ORF">CP335_05875</name>
</gene>
<reference evidence="10 11" key="2">
    <citation type="submission" date="2017-10" db="EMBL/GenBank/DDBJ databases">
        <title>Rhizosphere-associated Pseudomonas modulate jasmonic acid/salicylic acid antagonism to induce systemic resistance to herbivores at the cost of susceptibility to pathogens.</title>
        <authorList>
            <person name="Haney C.H."/>
            <person name="Wiesmann C.L."/>
            <person name="Shapiro L.R."/>
            <person name="O'Sullivan L.R."/>
            <person name="Khorasani S."/>
            <person name="Melnyk R.A."/>
            <person name="Xiao L."/>
            <person name="Bush J."/>
            <person name="Carrillo J."/>
            <person name="Pierce N.E."/>
            <person name="Ausubel F.M."/>
        </authorList>
    </citation>
    <scope>NUCLEOTIDE SEQUENCE [LARGE SCALE GENOMIC DNA]</scope>
    <source>
        <strain evidence="10 11">CH229</strain>
    </source>
</reference>
<evidence type="ECO:0000256" key="7">
    <source>
        <dbReference type="ARBA" id="ARBA00023136"/>
    </source>
</evidence>
<dbReference type="GO" id="GO:0010041">
    <property type="term" value="P:response to iron(III) ion"/>
    <property type="evidence" value="ECO:0007669"/>
    <property type="project" value="TreeGrafter"/>
</dbReference>
<evidence type="ECO:0000259" key="9">
    <source>
        <dbReference type="Pfam" id="PF13231"/>
    </source>
</evidence>
<keyword evidence="7 8" id="KW-0472">Membrane</keyword>
<feature type="transmembrane region" description="Helical" evidence="8">
    <location>
        <begin position="143"/>
        <end position="161"/>
    </location>
</feature>
<sequence length="492" mass="53676">MLKSPALSGCLKSMPRAATSLFLLAALLFFFALGNHQLQGSTEARVAGIAMEMHLDDDWVTPRLFGEPFLEKPPLSLWLDAGAMRVFGVSPWAVRLASAVAGLLSVMLLYGMLRRFGRPQAVAWTAGILLATMASYWSNVRGVGEDALLALGVTTALLAFFQAQRAPSALNSLLFIVGIAIATLSKGVLGLAMPGVVIFAYLLADNLIDKRLKVGAWLRPGLLTLVGLIPLLIWLAVLYQRGGSHAVAEVLLTNSVGRFSGSFVEAGHYEPFYYYLAKLPEAFLPWNILVYLGLWHFRKELKANRYLLFFSLWIVAQFIMLTLASSKRTVYLMSMTPAAAVIAAEYARVLFERLQARENADRFIGKVARHRQAIAAGLLTVVIASYLGAAQWALPNADKELSFLPLTEHIQSLQANGQQVALFQANERVGGASVFYTQSVLKGLDTDAQLHDFLSASPSNVAVISADSEPAAPLKVLKTMMVGRQAYYFVGY</sequence>
<accession>A0A854X8D6</accession>
<keyword evidence="6 8" id="KW-1133">Transmembrane helix</keyword>
<feature type="transmembrane region" description="Helical" evidence="8">
    <location>
        <begin position="330"/>
        <end position="351"/>
    </location>
</feature>
<feature type="transmembrane region" description="Helical" evidence="8">
    <location>
        <begin position="220"/>
        <end position="239"/>
    </location>
</feature>
<proteinExistence type="predicted"/>
<dbReference type="AlphaFoldDB" id="A0A854X8D6"/>
<evidence type="ECO:0000313" key="11">
    <source>
        <dbReference type="Proteomes" id="UP000218643"/>
    </source>
</evidence>
<keyword evidence="2" id="KW-1003">Cell membrane</keyword>
<dbReference type="PANTHER" id="PTHR33908">
    <property type="entry name" value="MANNOSYLTRANSFERASE YKCB-RELATED"/>
    <property type="match status" value="1"/>
</dbReference>
<keyword evidence="3 10" id="KW-0328">Glycosyltransferase</keyword>
<dbReference type="InterPro" id="IPR050297">
    <property type="entry name" value="LipidA_mod_glycosyltrf_83"/>
</dbReference>
<dbReference type="GO" id="GO:0016763">
    <property type="term" value="F:pentosyltransferase activity"/>
    <property type="evidence" value="ECO:0007669"/>
    <property type="project" value="TreeGrafter"/>
</dbReference>
<comment type="subcellular location">
    <subcellularLocation>
        <location evidence="1">Cell membrane</location>
        <topology evidence="1">Multi-pass membrane protein</topology>
    </subcellularLocation>
</comment>
<dbReference type="GO" id="GO:0009103">
    <property type="term" value="P:lipopolysaccharide biosynthetic process"/>
    <property type="evidence" value="ECO:0007669"/>
    <property type="project" value="TreeGrafter"/>
</dbReference>
<feature type="transmembrane region" description="Helical" evidence="8">
    <location>
        <begin position="372"/>
        <end position="394"/>
    </location>
</feature>
<evidence type="ECO:0000256" key="8">
    <source>
        <dbReference type="SAM" id="Phobius"/>
    </source>
</evidence>
<evidence type="ECO:0000256" key="6">
    <source>
        <dbReference type="ARBA" id="ARBA00022989"/>
    </source>
</evidence>
<dbReference type="PANTHER" id="PTHR33908:SF3">
    <property type="entry name" value="UNDECAPRENYL PHOSPHATE-ALPHA-4-AMINO-4-DEOXY-L-ARABINOSE ARABINOSYL TRANSFERASE"/>
    <property type="match status" value="1"/>
</dbReference>
<dbReference type="InterPro" id="IPR038731">
    <property type="entry name" value="RgtA/B/C-like"/>
</dbReference>
<comment type="caution">
    <text evidence="10">The sequence shown here is derived from an EMBL/GenBank/DDBJ whole genome shotgun (WGS) entry which is preliminary data.</text>
</comment>
<dbReference type="GO" id="GO:0005886">
    <property type="term" value="C:plasma membrane"/>
    <property type="evidence" value="ECO:0007669"/>
    <property type="project" value="UniProtKB-SubCell"/>
</dbReference>